<evidence type="ECO:0000313" key="3">
    <source>
        <dbReference type="EMBL" id="THC88868.1"/>
    </source>
</evidence>
<feature type="compositionally biased region" description="Polar residues" evidence="1">
    <location>
        <begin position="86"/>
        <end position="102"/>
    </location>
</feature>
<organism evidence="3 4">
    <name type="scientific">Aspergillus tanneri</name>
    <dbReference type="NCBI Taxonomy" id="1220188"/>
    <lineage>
        <taxon>Eukaryota</taxon>
        <taxon>Fungi</taxon>
        <taxon>Dikarya</taxon>
        <taxon>Ascomycota</taxon>
        <taxon>Pezizomycotina</taxon>
        <taxon>Eurotiomycetes</taxon>
        <taxon>Eurotiomycetidae</taxon>
        <taxon>Eurotiales</taxon>
        <taxon>Aspergillaceae</taxon>
        <taxon>Aspergillus</taxon>
        <taxon>Aspergillus subgen. Circumdati</taxon>
    </lineage>
</organism>
<feature type="region of interest" description="Disordered" evidence="1">
    <location>
        <begin position="86"/>
        <end position="112"/>
    </location>
</feature>
<comment type="caution">
    <text evidence="3">The sequence shown here is derived from an EMBL/GenBank/DDBJ whole genome shotgun (WGS) entry which is preliminary data.</text>
</comment>
<evidence type="ECO:0000313" key="2">
    <source>
        <dbReference type="EMBL" id="KAA8650893.1"/>
    </source>
</evidence>
<dbReference type="RefSeq" id="XP_033430254.1">
    <property type="nucleotide sequence ID" value="XM_033568259.1"/>
</dbReference>
<evidence type="ECO:0000256" key="1">
    <source>
        <dbReference type="SAM" id="MobiDB-lite"/>
    </source>
</evidence>
<reference evidence="3 4" key="1">
    <citation type="submission" date="2019-03" db="EMBL/GenBank/DDBJ databases">
        <title>The genome sequence of a newly discovered highly antifungal drug resistant Aspergillus species, Aspergillus tanneri NIH 1004.</title>
        <authorList>
            <person name="Mounaud S."/>
            <person name="Singh I."/>
            <person name="Joardar V."/>
            <person name="Pakala S."/>
            <person name="Pakala S."/>
            <person name="Venepally P."/>
            <person name="Hoover J."/>
            <person name="Nierman W."/>
            <person name="Chung J."/>
            <person name="Losada L."/>
        </authorList>
    </citation>
    <scope>NUCLEOTIDE SEQUENCE [LARGE SCALE GENOMIC DNA]</scope>
    <source>
        <strain evidence="3 4">NIH1004</strain>
    </source>
</reference>
<dbReference type="EMBL" id="QUQM01000001">
    <property type="protein sequence ID" value="KAA8650893.1"/>
    <property type="molecule type" value="Genomic_DNA"/>
</dbReference>
<proteinExistence type="predicted"/>
<dbReference type="GeneID" id="54326284"/>
<dbReference type="VEuPathDB" id="FungiDB:EYZ11_011687"/>
<evidence type="ECO:0000313" key="5">
    <source>
        <dbReference type="Proteomes" id="UP000324241"/>
    </source>
</evidence>
<dbReference type="EMBL" id="SOSA01000752">
    <property type="protein sequence ID" value="THC88868.1"/>
    <property type="molecule type" value="Genomic_DNA"/>
</dbReference>
<dbReference type="OrthoDB" id="4493271at2759"/>
<dbReference type="AlphaFoldDB" id="A0A4S3J4B4"/>
<reference evidence="2 5" key="2">
    <citation type="submission" date="2019-08" db="EMBL/GenBank/DDBJ databases">
        <title>The genome sequence of a newly discovered highly antifungal drug resistant Aspergillus species, Aspergillus tanneri NIH 1004.</title>
        <authorList>
            <person name="Mounaud S."/>
            <person name="Singh I."/>
            <person name="Joardar V."/>
            <person name="Pakala S."/>
            <person name="Pakala S."/>
            <person name="Venepally P."/>
            <person name="Chung J.K."/>
            <person name="Losada L."/>
            <person name="Nierman W.C."/>
        </authorList>
    </citation>
    <scope>NUCLEOTIDE SEQUENCE [LARGE SCALE GENOMIC DNA]</scope>
    <source>
        <strain evidence="2 5">NIH1004</strain>
    </source>
</reference>
<dbReference type="CDD" id="cd00303">
    <property type="entry name" value="retropepsin_like"/>
    <property type="match status" value="1"/>
</dbReference>
<evidence type="ECO:0000313" key="4">
    <source>
        <dbReference type="Proteomes" id="UP000308092"/>
    </source>
</evidence>
<accession>A0A4S3J4B4</accession>
<dbReference type="Proteomes" id="UP000308092">
    <property type="component" value="Unassembled WGS sequence"/>
</dbReference>
<gene>
    <name evidence="2" type="ORF">ATNIH1004_003582</name>
    <name evidence="3" type="ORF">EYZ11_011687</name>
</gene>
<keyword evidence="4" id="KW-1185">Reference proteome</keyword>
<dbReference type="Proteomes" id="UP000324241">
    <property type="component" value="Unassembled WGS sequence"/>
</dbReference>
<name>A0A4S3J4B4_9EURO</name>
<protein>
    <submittedName>
        <fullName evidence="3">Uncharacterized protein</fullName>
    </submittedName>
</protein>
<sequence>MCADGLTNVRRLIQGLRKLPWRLFPKQRRRHESRILDGEPKAFEEHSDHFSATSISYNKDTYTAVKYSPPSAGSSFDPPSVLCQTRTPTDVYPNSTDQTTPLQGGYGTDPIKEVDPRQRVALQVSSEDNDGWVFPAFIITADGRKEGALMSLDTQSGTNLLSVERWRDLGLALEPYHVTVLPLQSRSTNPAGIATRGIIRNVDWHFAGGTATYMSDFLVIDMTEYDAILGQVDIKRYRLLDPGPGLRRPVEVRD</sequence>